<protein>
    <submittedName>
        <fullName evidence="1">Uncharacterized protein</fullName>
    </submittedName>
</protein>
<gene>
    <name evidence="1" type="ORF">GB881_15205</name>
</gene>
<comment type="caution">
    <text evidence="1">The sequence shown here is derived from an EMBL/GenBank/DDBJ whole genome shotgun (WGS) entry which is preliminary data.</text>
</comment>
<dbReference type="AlphaFoldDB" id="A0A6N7ENC0"/>
<dbReference type="Gene3D" id="3.10.450.50">
    <property type="match status" value="1"/>
</dbReference>
<proteinExistence type="predicted"/>
<dbReference type="RefSeq" id="WP_152196853.1">
    <property type="nucleotide sequence ID" value="NZ_VUKD01000009.1"/>
</dbReference>
<evidence type="ECO:0000313" key="1">
    <source>
        <dbReference type="EMBL" id="MPV38367.1"/>
    </source>
</evidence>
<dbReference type="SUPFAM" id="SSF54427">
    <property type="entry name" value="NTF2-like"/>
    <property type="match status" value="1"/>
</dbReference>
<dbReference type="Proteomes" id="UP000437709">
    <property type="component" value="Unassembled WGS sequence"/>
</dbReference>
<dbReference type="InterPro" id="IPR032710">
    <property type="entry name" value="NTF2-like_dom_sf"/>
</dbReference>
<reference evidence="1 2" key="1">
    <citation type="submission" date="2019-10" db="EMBL/GenBank/DDBJ databases">
        <title>Georgenia wutianyii sp. nov. and Georgenia yuyongxinii sp. nov. isolated from plateau pika (Ochotona curzoniae) in the Qinghai-Tibet plateau of China.</title>
        <authorList>
            <person name="Tian Z."/>
        </authorList>
    </citation>
    <scope>NUCLEOTIDE SEQUENCE [LARGE SCALE GENOMIC DNA]</scope>
    <source>
        <strain evidence="1 2">JCM 19765</strain>
    </source>
</reference>
<evidence type="ECO:0000313" key="2">
    <source>
        <dbReference type="Proteomes" id="UP000437709"/>
    </source>
</evidence>
<organism evidence="1 2">
    <name type="scientific">Georgenia subflava</name>
    <dbReference type="NCBI Taxonomy" id="1622177"/>
    <lineage>
        <taxon>Bacteria</taxon>
        <taxon>Bacillati</taxon>
        <taxon>Actinomycetota</taxon>
        <taxon>Actinomycetes</taxon>
        <taxon>Micrococcales</taxon>
        <taxon>Bogoriellaceae</taxon>
        <taxon>Georgenia</taxon>
    </lineage>
</organism>
<accession>A0A6N7ENC0</accession>
<sequence length="181" mass="20813">MASDRRYPPGDATELEACDHRLALLEDRRDIEDAKLRFVESFDKATNGSSEFAASDFPIADTFSWTGEQFGIYEEVNGLNRLVTQFRDAFDMSLQYLSLVNIVIEPGRLAASGTWLVWHPLAIRGEPWILAGRYHDGFIRYNTTWLVSSVRLELELLVPWRTGWAAERFSDSWKWPPNVNL</sequence>
<keyword evidence="2" id="KW-1185">Reference proteome</keyword>
<dbReference type="EMBL" id="WHPC01000076">
    <property type="protein sequence ID" value="MPV38367.1"/>
    <property type="molecule type" value="Genomic_DNA"/>
</dbReference>
<name>A0A6N7ENC0_9MICO</name>